<evidence type="ECO:0000313" key="1">
    <source>
        <dbReference type="EMBL" id="TBO33938.1"/>
    </source>
</evidence>
<keyword evidence="2" id="KW-1185">Reference proteome</keyword>
<dbReference type="RefSeq" id="WP_130965887.1">
    <property type="nucleotide sequence ID" value="NZ_SIXI01000001.1"/>
</dbReference>
<dbReference type="InterPro" id="IPR010653">
    <property type="entry name" value="NlpB/DapX"/>
</dbReference>
<dbReference type="AlphaFoldDB" id="A0A4Q9H1T1"/>
<sequence length="379" mass="41096">MLTVKKPGRLALIASACALSLLQGCSTVGDLVAGDKVDYRSSGTKTVNLEVPPDLSQLSGQARYTQSSTGAVSATAFSQAQASGNVGNAEQVAQAAAGVSLERDGQTRWLKVNLPAEQVWPLLREFWQDNGFELPLDQPAAGLMETNWKENRVAVKGSGLRDLVGRVFDNLYDSGERDQFRTRVERTAKGTEIYISHRGMIEIYTDARKESTTWKARPSSRELEAEMLSRLVAKLGAPKDKAAETKTAAAAAAPAATTPRARVVDNGLAVAFAADNGDQAWRRVGLALDRGGFTVEDRDRTKGFYEVRLAAKGSADKPGLFERMGNWFSSKPTDTVSRYRLQLTTSDREARVTVLNGEGKALSDDNAREVIRQLGANLE</sequence>
<dbReference type="Proteomes" id="UP000292120">
    <property type="component" value="Unassembled WGS sequence"/>
</dbReference>
<gene>
    <name evidence="1" type="primary">bamC</name>
    <name evidence="1" type="ORF">EYS42_00315</name>
</gene>
<comment type="caution">
    <text evidence="1">The sequence shown here is derived from an EMBL/GenBank/DDBJ whole genome shotgun (WGS) entry which is preliminary data.</text>
</comment>
<dbReference type="OrthoDB" id="5291099at2"/>
<dbReference type="Gene3D" id="3.30.310.170">
    <property type="entry name" value="Outer membrane protein assembly factor BamC"/>
    <property type="match status" value="1"/>
</dbReference>
<organism evidence="1 2">
    <name type="scientific">Aquabacterium lacunae</name>
    <dbReference type="NCBI Taxonomy" id="2528630"/>
    <lineage>
        <taxon>Bacteria</taxon>
        <taxon>Pseudomonadati</taxon>
        <taxon>Pseudomonadota</taxon>
        <taxon>Betaproteobacteria</taxon>
        <taxon>Burkholderiales</taxon>
        <taxon>Aquabacterium</taxon>
    </lineage>
</organism>
<evidence type="ECO:0000313" key="2">
    <source>
        <dbReference type="Proteomes" id="UP000292120"/>
    </source>
</evidence>
<dbReference type="PROSITE" id="PS51257">
    <property type="entry name" value="PROKAR_LIPOPROTEIN"/>
    <property type="match status" value="1"/>
</dbReference>
<dbReference type="EMBL" id="SIXI01000001">
    <property type="protein sequence ID" value="TBO33938.1"/>
    <property type="molecule type" value="Genomic_DNA"/>
</dbReference>
<proteinExistence type="predicted"/>
<dbReference type="Pfam" id="PF06804">
    <property type="entry name" value="Lipoprotein_18"/>
    <property type="match status" value="1"/>
</dbReference>
<reference evidence="1 2" key="1">
    <citation type="submission" date="2019-02" db="EMBL/GenBank/DDBJ databases">
        <title>Aquabacterium sp. strain KMB7.</title>
        <authorList>
            <person name="Chen W.-M."/>
        </authorList>
    </citation>
    <scope>NUCLEOTIDE SEQUENCE [LARGE SCALE GENOMIC DNA]</scope>
    <source>
        <strain evidence="1 2">KMB7</strain>
    </source>
</reference>
<protein>
    <submittedName>
        <fullName evidence="1">Outer membrane protein assembly factor BamC</fullName>
    </submittedName>
</protein>
<dbReference type="InterPro" id="IPR042268">
    <property type="entry name" value="BamC_C"/>
</dbReference>
<accession>A0A4Q9H1T1</accession>
<name>A0A4Q9H1T1_9BURK</name>